<feature type="signal peptide" evidence="1">
    <location>
        <begin position="1"/>
        <end position="38"/>
    </location>
</feature>
<organism evidence="2 3">
    <name type="scientific">Aquamicrobium aerolatum DSM 21857</name>
    <dbReference type="NCBI Taxonomy" id="1121003"/>
    <lineage>
        <taxon>Bacteria</taxon>
        <taxon>Pseudomonadati</taxon>
        <taxon>Pseudomonadota</taxon>
        <taxon>Alphaproteobacteria</taxon>
        <taxon>Hyphomicrobiales</taxon>
        <taxon>Phyllobacteriaceae</taxon>
        <taxon>Aerobium</taxon>
    </lineage>
</organism>
<dbReference type="InterPro" id="IPR024651">
    <property type="entry name" value="FAD-SLDH_ssu"/>
</dbReference>
<reference evidence="3" key="1">
    <citation type="submission" date="2016-10" db="EMBL/GenBank/DDBJ databases">
        <authorList>
            <person name="Varghese N."/>
            <person name="Submissions S."/>
        </authorList>
    </citation>
    <scope>NUCLEOTIDE SEQUENCE [LARGE SCALE GENOMIC DNA]</scope>
    <source>
        <strain evidence="3">DSM 21857</strain>
    </source>
</reference>
<evidence type="ECO:0000256" key="1">
    <source>
        <dbReference type="SAM" id="SignalP"/>
    </source>
</evidence>
<protein>
    <submittedName>
        <fullName evidence="2">Membrane bound FAD containing D-sorbitol dehydrogenase</fullName>
    </submittedName>
</protein>
<name>A0A1I3KTS3_9HYPH</name>
<evidence type="ECO:0000313" key="3">
    <source>
        <dbReference type="Proteomes" id="UP000242763"/>
    </source>
</evidence>
<dbReference type="EMBL" id="FORF01000006">
    <property type="protein sequence ID" value="SFI75515.1"/>
    <property type="molecule type" value="Genomic_DNA"/>
</dbReference>
<accession>A0A1I3KTS3</accession>
<feature type="chain" id="PRO_5017305690" evidence="1">
    <location>
        <begin position="39"/>
        <end position="147"/>
    </location>
</feature>
<dbReference type="OrthoDB" id="8478903at2"/>
<dbReference type="AlphaFoldDB" id="A0A1I3KTS3"/>
<keyword evidence="1" id="KW-0732">Signal</keyword>
<sequence length="147" mass="15291">MSSPTTTQSVTLTRRGLLCATSAMTALALAPWPTLALAADLDVDAFLALSEKQVGQSGLSKDIASAMLNAYTTVGKRDALAALAAGSNDADLANSIVASWYTGESPDPDAPHALDYTDILLWDAMDYSKPMGYCGGATGYWAEPPEA</sequence>
<dbReference type="PROSITE" id="PS51318">
    <property type="entry name" value="TAT"/>
    <property type="match status" value="1"/>
</dbReference>
<evidence type="ECO:0000313" key="2">
    <source>
        <dbReference type="EMBL" id="SFI75515.1"/>
    </source>
</evidence>
<keyword evidence="3" id="KW-1185">Reference proteome</keyword>
<dbReference type="STRING" id="1121003.SAMN03080618_01241"/>
<dbReference type="InterPro" id="IPR006311">
    <property type="entry name" value="TAT_signal"/>
</dbReference>
<dbReference type="Pfam" id="PF12318">
    <property type="entry name" value="FAD-SLDH"/>
    <property type="match status" value="1"/>
</dbReference>
<gene>
    <name evidence="2" type="ORF">SAMN03080618_01241</name>
</gene>
<dbReference type="Proteomes" id="UP000242763">
    <property type="component" value="Unassembled WGS sequence"/>
</dbReference>
<proteinExistence type="predicted"/>